<organism evidence="3 4">
    <name type="scientific">Hallerella porci</name>
    <dbReference type="NCBI Taxonomy" id="1945871"/>
    <lineage>
        <taxon>Bacteria</taxon>
        <taxon>Pseudomonadati</taxon>
        <taxon>Fibrobacterota</taxon>
        <taxon>Fibrobacteria</taxon>
        <taxon>Fibrobacterales</taxon>
        <taxon>Fibrobacteraceae</taxon>
        <taxon>Hallerella</taxon>
    </lineage>
</organism>
<evidence type="ECO:0000259" key="2">
    <source>
        <dbReference type="Pfam" id="PF09603"/>
    </source>
</evidence>
<feature type="signal peptide" evidence="1">
    <location>
        <begin position="1"/>
        <end position="19"/>
    </location>
</feature>
<comment type="caution">
    <text evidence="3">The sequence shown here is derived from an EMBL/GenBank/DDBJ whole genome shotgun (WGS) entry which is preliminary data.</text>
</comment>
<dbReference type="EMBL" id="QGHD01000002">
    <property type="protein sequence ID" value="PWL03930.1"/>
    <property type="molecule type" value="Genomic_DNA"/>
</dbReference>
<keyword evidence="4" id="KW-1185">Reference proteome</keyword>
<feature type="chain" id="PRO_5045658568" evidence="1">
    <location>
        <begin position="20"/>
        <end position="173"/>
    </location>
</feature>
<evidence type="ECO:0000313" key="3">
    <source>
        <dbReference type="EMBL" id="PWL03930.1"/>
    </source>
</evidence>
<gene>
    <name evidence="3" type="ORF">B0H50_102102</name>
</gene>
<sequence length="173" mass="19318">MNKLVILGFAAAAATLFNACQKANTCSYNEDANELVCVEKVYKTAKVGNTVWMTENLARLSLTGSSHCYNDSAKNCHAYGTLYPFETAQKICPEGWTLPKQSDFEAIDMSTLNPLKTGFRYYDGKFVDLDESASFWTSDAFDDSRATLVRVTDKVTYEHFNKNIAASVRCIKK</sequence>
<accession>A0ABX5LU02</accession>
<dbReference type="Pfam" id="PF09603">
    <property type="entry name" value="Fib_succ_major"/>
    <property type="match status" value="1"/>
</dbReference>
<evidence type="ECO:0000256" key="1">
    <source>
        <dbReference type="SAM" id="SignalP"/>
    </source>
</evidence>
<reference evidence="3 4" key="1">
    <citation type="submission" date="2018-05" db="EMBL/GenBank/DDBJ databases">
        <title>Animal gut microbial communities from fecal samples from Wisconsin, USA.</title>
        <authorList>
            <person name="Neumann A."/>
        </authorList>
    </citation>
    <scope>NUCLEOTIDE SEQUENCE [LARGE SCALE GENOMIC DNA]</scope>
    <source>
        <strain evidence="3 4">UWS4</strain>
    </source>
</reference>
<dbReference type="Proteomes" id="UP000245523">
    <property type="component" value="Unassembled WGS sequence"/>
</dbReference>
<protein>
    <submittedName>
        <fullName evidence="3">Uncharacterized protein (TIGR02145 family)</fullName>
    </submittedName>
</protein>
<proteinExistence type="predicted"/>
<name>A0ABX5LU02_9BACT</name>
<evidence type="ECO:0000313" key="4">
    <source>
        <dbReference type="Proteomes" id="UP000245523"/>
    </source>
</evidence>
<dbReference type="NCBIfam" id="TIGR02145">
    <property type="entry name" value="Fib_succ_major"/>
    <property type="match status" value="1"/>
</dbReference>
<dbReference type="RefSeq" id="WP_233244467.1">
    <property type="nucleotide sequence ID" value="NZ_JAXEIU010000031.1"/>
</dbReference>
<keyword evidence="1" id="KW-0732">Signal</keyword>
<dbReference type="InterPro" id="IPR011871">
    <property type="entry name" value="Fib_succ_major"/>
</dbReference>
<feature type="domain" description="Fibrobacter succinogenes major paralogous" evidence="2">
    <location>
        <begin position="46"/>
        <end position="107"/>
    </location>
</feature>